<comment type="caution">
    <text evidence="3">The sequence shown here is derived from an EMBL/GenBank/DDBJ whole genome shotgun (WGS) entry which is preliminary data.</text>
</comment>
<keyword evidence="2" id="KW-0732">Signal</keyword>
<keyword evidence="4" id="KW-1185">Reference proteome</keyword>
<evidence type="ECO:0000256" key="2">
    <source>
        <dbReference type="SAM" id="SignalP"/>
    </source>
</evidence>
<feature type="signal peptide" evidence="2">
    <location>
        <begin position="1"/>
        <end position="30"/>
    </location>
</feature>
<dbReference type="EMBL" id="JBHTIW010000002">
    <property type="protein sequence ID" value="MFD0919181.1"/>
    <property type="molecule type" value="Genomic_DNA"/>
</dbReference>
<gene>
    <name evidence="3" type="ORF">ACFQ16_05450</name>
</gene>
<evidence type="ECO:0000256" key="1">
    <source>
        <dbReference type="SAM" id="MobiDB-lite"/>
    </source>
</evidence>
<feature type="chain" id="PRO_5046046998" description="Secreted protein" evidence="2">
    <location>
        <begin position="31"/>
        <end position="83"/>
    </location>
</feature>
<accession>A0ABW3FQW2</accession>
<organism evidence="3 4">
    <name type="scientific">Saccharopolyspora rosea</name>
    <dbReference type="NCBI Taxonomy" id="524884"/>
    <lineage>
        <taxon>Bacteria</taxon>
        <taxon>Bacillati</taxon>
        <taxon>Actinomycetota</taxon>
        <taxon>Actinomycetes</taxon>
        <taxon>Pseudonocardiales</taxon>
        <taxon>Pseudonocardiaceae</taxon>
        <taxon>Saccharopolyspora</taxon>
    </lineage>
</organism>
<reference evidence="4" key="1">
    <citation type="journal article" date="2019" name="Int. J. Syst. Evol. Microbiol.">
        <title>The Global Catalogue of Microorganisms (GCM) 10K type strain sequencing project: providing services to taxonomists for standard genome sequencing and annotation.</title>
        <authorList>
            <consortium name="The Broad Institute Genomics Platform"/>
            <consortium name="The Broad Institute Genome Sequencing Center for Infectious Disease"/>
            <person name="Wu L."/>
            <person name="Ma J."/>
        </authorList>
    </citation>
    <scope>NUCLEOTIDE SEQUENCE [LARGE SCALE GENOMIC DNA]</scope>
    <source>
        <strain evidence="4">CCUG 56401</strain>
    </source>
</reference>
<protein>
    <recommendedName>
        <fullName evidence="5">Secreted protein</fullName>
    </recommendedName>
</protein>
<evidence type="ECO:0008006" key="5">
    <source>
        <dbReference type="Google" id="ProtNLM"/>
    </source>
</evidence>
<dbReference type="RefSeq" id="WP_263251034.1">
    <property type="nucleotide sequence ID" value="NZ_BAABLT010000033.1"/>
</dbReference>
<proteinExistence type="predicted"/>
<sequence length="83" mass="8228">MTRLTPASGAFPLVTGIVAAAALSGAAVFAVLHSGCDDPGAYRAHDGVVELVGGCLQPDDLPVTPKAPGPVRPLGDVDPALAR</sequence>
<evidence type="ECO:0000313" key="4">
    <source>
        <dbReference type="Proteomes" id="UP001597018"/>
    </source>
</evidence>
<dbReference type="Proteomes" id="UP001597018">
    <property type="component" value="Unassembled WGS sequence"/>
</dbReference>
<evidence type="ECO:0000313" key="3">
    <source>
        <dbReference type="EMBL" id="MFD0919181.1"/>
    </source>
</evidence>
<feature type="region of interest" description="Disordered" evidence="1">
    <location>
        <begin position="60"/>
        <end position="83"/>
    </location>
</feature>
<name>A0ABW3FQW2_9PSEU</name>